<protein>
    <submittedName>
        <fullName evidence="2">Uncharacterized protein</fullName>
    </submittedName>
</protein>
<accession>A0AAN6GIS3</accession>
<feature type="compositionally biased region" description="Basic and acidic residues" evidence="1">
    <location>
        <begin position="260"/>
        <end position="276"/>
    </location>
</feature>
<sequence length="276" mass="30369">MSSDFTLLNVAAGRPLKWPTFLAISADSVLTHDESNDGDIQLTLMDEHDNVMRGTITVAGDHVSDDGAYLLRQAYVGTDPLHFHVGQDGCIRSVPEEFDDPTGDTLPWAPSLLSGIGVVAEVNESRKKGLIRGLSFLGKDKGWRAWELRTRADDASDDPLQQIPRPLSLVSFHAALHRVGRDGILEAKLHRIAYLQPAYSLLLGQLGITPGRLGRDRAIAVLQRLNEDFSKVQRMVNADEDSSEDSIDTPPPAKELANGTEKDCEERPEKRARADE</sequence>
<feature type="compositionally biased region" description="Acidic residues" evidence="1">
    <location>
        <begin position="238"/>
        <end position="247"/>
    </location>
</feature>
<organism evidence="2 3">
    <name type="scientific">Tilletia horrida</name>
    <dbReference type="NCBI Taxonomy" id="155126"/>
    <lineage>
        <taxon>Eukaryota</taxon>
        <taxon>Fungi</taxon>
        <taxon>Dikarya</taxon>
        <taxon>Basidiomycota</taxon>
        <taxon>Ustilaginomycotina</taxon>
        <taxon>Exobasidiomycetes</taxon>
        <taxon>Tilletiales</taxon>
        <taxon>Tilletiaceae</taxon>
        <taxon>Tilletia</taxon>
    </lineage>
</organism>
<evidence type="ECO:0000313" key="3">
    <source>
        <dbReference type="Proteomes" id="UP001176521"/>
    </source>
</evidence>
<comment type="caution">
    <text evidence="2">The sequence shown here is derived from an EMBL/GenBank/DDBJ whole genome shotgun (WGS) entry which is preliminary data.</text>
</comment>
<feature type="region of interest" description="Disordered" evidence="1">
    <location>
        <begin position="235"/>
        <end position="276"/>
    </location>
</feature>
<evidence type="ECO:0000256" key="1">
    <source>
        <dbReference type="SAM" id="MobiDB-lite"/>
    </source>
</evidence>
<dbReference type="EMBL" id="JAPDMQ010000031">
    <property type="protein sequence ID" value="KAK0539424.1"/>
    <property type="molecule type" value="Genomic_DNA"/>
</dbReference>
<dbReference type="Proteomes" id="UP001176521">
    <property type="component" value="Unassembled WGS sequence"/>
</dbReference>
<reference evidence="2" key="1">
    <citation type="journal article" date="2023" name="PhytoFront">
        <title>Draft Genome Resources of Seven Strains of Tilletia horrida, Causal Agent of Kernel Smut of Rice.</title>
        <authorList>
            <person name="Khanal S."/>
            <person name="Antony Babu S."/>
            <person name="Zhou X.G."/>
        </authorList>
    </citation>
    <scope>NUCLEOTIDE SEQUENCE</scope>
    <source>
        <strain evidence="2">TX3</strain>
    </source>
</reference>
<evidence type="ECO:0000313" key="2">
    <source>
        <dbReference type="EMBL" id="KAK0539424.1"/>
    </source>
</evidence>
<proteinExistence type="predicted"/>
<keyword evidence="3" id="KW-1185">Reference proteome</keyword>
<name>A0AAN6GIS3_9BASI</name>
<gene>
    <name evidence="2" type="ORF">OC842_000981</name>
</gene>
<dbReference type="AlphaFoldDB" id="A0AAN6GIS3"/>